<keyword evidence="6" id="KW-0813">Transport</keyword>
<keyword evidence="2 6" id="KW-0812">Transmembrane</keyword>
<name>A0ABS5KTR7_9ACTN</name>
<feature type="transmembrane region" description="Helical" evidence="6">
    <location>
        <begin position="144"/>
        <end position="168"/>
    </location>
</feature>
<sequence>MSASIAVRNSGTMLHRSLRHGVRFPMMLVTGLVTPVILLLMFVYIFGGALGSGADGMPGGRSAYLDYIAPSMFLTTVCYGGGTTAVTVSVDMTQGIINRFRTMPISQSALMAGHILGGVLRTLAAVGLIMAAAVGLGFRPHASGVQWVAAAGLLVLVTVGLTCLTIAFGAAAKSPGGANTAVLPLQILPLISSAFVATRTMPTPVRLFAEYQPFTPIINTLRGLLVGGPIGQDAWIAAVWCVGAALIGFTWSRRSFSQRR</sequence>
<evidence type="ECO:0000256" key="2">
    <source>
        <dbReference type="ARBA" id="ARBA00022692"/>
    </source>
</evidence>
<protein>
    <recommendedName>
        <fullName evidence="6">Transport permease protein</fullName>
    </recommendedName>
</protein>
<comment type="similarity">
    <text evidence="6">Belongs to the ABC-2 integral membrane protein family.</text>
</comment>
<dbReference type="EMBL" id="JAAFYZ010000072">
    <property type="protein sequence ID" value="MBS2549446.1"/>
    <property type="molecule type" value="Genomic_DNA"/>
</dbReference>
<evidence type="ECO:0000313" key="9">
    <source>
        <dbReference type="Proteomes" id="UP000730482"/>
    </source>
</evidence>
<feature type="domain" description="ABC transmembrane type-2" evidence="7">
    <location>
        <begin position="26"/>
        <end position="259"/>
    </location>
</feature>
<accession>A0ABS5KTR7</accession>
<dbReference type="InterPro" id="IPR047817">
    <property type="entry name" value="ABC2_TM_bact-type"/>
</dbReference>
<dbReference type="Proteomes" id="UP000730482">
    <property type="component" value="Unassembled WGS sequence"/>
</dbReference>
<feature type="transmembrane region" description="Helical" evidence="6">
    <location>
        <begin position="109"/>
        <end position="138"/>
    </location>
</feature>
<evidence type="ECO:0000259" key="7">
    <source>
        <dbReference type="PROSITE" id="PS51012"/>
    </source>
</evidence>
<evidence type="ECO:0000256" key="4">
    <source>
        <dbReference type="ARBA" id="ARBA00023136"/>
    </source>
</evidence>
<dbReference type="PANTHER" id="PTHR43229">
    <property type="entry name" value="NODULATION PROTEIN J"/>
    <property type="match status" value="1"/>
</dbReference>
<organism evidence="8 9">
    <name type="scientific">Catenulispora pinistramenti</name>
    <dbReference type="NCBI Taxonomy" id="2705254"/>
    <lineage>
        <taxon>Bacteria</taxon>
        <taxon>Bacillati</taxon>
        <taxon>Actinomycetota</taxon>
        <taxon>Actinomycetes</taxon>
        <taxon>Catenulisporales</taxon>
        <taxon>Catenulisporaceae</taxon>
        <taxon>Catenulispora</taxon>
    </lineage>
</organism>
<dbReference type="PROSITE" id="PS51012">
    <property type="entry name" value="ABC_TM2"/>
    <property type="match status" value="1"/>
</dbReference>
<dbReference type="InterPro" id="IPR000412">
    <property type="entry name" value="ABC_2_transport"/>
</dbReference>
<feature type="transmembrane region" description="Helical" evidence="6">
    <location>
        <begin position="234"/>
        <end position="252"/>
    </location>
</feature>
<keyword evidence="9" id="KW-1185">Reference proteome</keyword>
<dbReference type="PIRSF" id="PIRSF006648">
    <property type="entry name" value="DrrB"/>
    <property type="match status" value="1"/>
</dbReference>
<proteinExistence type="inferred from homology"/>
<comment type="caution">
    <text evidence="8">The sequence shown here is derived from an EMBL/GenBank/DDBJ whole genome shotgun (WGS) entry which is preliminary data.</text>
</comment>
<feature type="transmembrane region" description="Helical" evidence="6">
    <location>
        <begin position="21"/>
        <end position="47"/>
    </location>
</feature>
<evidence type="ECO:0000313" key="8">
    <source>
        <dbReference type="EMBL" id="MBS2549446.1"/>
    </source>
</evidence>
<feature type="transmembrane region" description="Helical" evidence="6">
    <location>
        <begin position="180"/>
        <end position="198"/>
    </location>
</feature>
<keyword evidence="6" id="KW-1003">Cell membrane</keyword>
<evidence type="ECO:0000256" key="1">
    <source>
        <dbReference type="ARBA" id="ARBA00004141"/>
    </source>
</evidence>
<evidence type="ECO:0000256" key="5">
    <source>
        <dbReference type="ARBA" id="ARBA00023251"/>
    </source>
</evidence>
<reference evidence="8 9" key="1">
    <citation type="submission" date="2020-02" db="EMBL/GenBank/DDBJ databases">
        <title>Acidophilic actinobacteria isolated from forest soil.</title>
        <authorList>
            <person name="Golinska P."/>
        </authorList>
    </citation>
    <scope>NUCLEOTIDE SEQUENCE [LARGE SCALE GENOMIC DNA]</scope>
    <source>
        <strain evidence="8 9">NL8</strain>
    </source>
</reference>
<keyword evidence="4 6" id="KW-0472">Membrane</keyword>
<dbReference type="RefSeq" id="WP_212011001.1">
    <property type="nucleotide sequence ID" value="NZ_JAAFYZ010000072.1"/>
</dbReference>
<dbReference type="PANTHER" id="PTHR43229:SF2">
    <property type="entry name" value="NODULATION PROTEIN J"/>
    <property type="match status" value="1"/>
</dbReference>
<comment type="subcellular location">
    <subcellularLocation>
        <location evidence="6">Cell membrane</location>
        <topology evidence="6">Multi-pass membrane protein</topology>
    </subcellularLocation>
    <subcellularLocation>
        <location evidence="1">Membrane</location>
        <topology evidence="1">Multi-pass membrane protein</topology>
    </subcellularLocation>
</comment>
<keyword evidence="3 6" id="KW-1133">Transmembrane helix</keyword>
<dbReference type="Pfam" id="PF01061">
    <property type="entry name" value="ABC2_membrane"/>
    <property type="match status" value="1"/>
</dbReference>
<dbReference type="InterPro" id="IPR051784">
    <property type="entry name" value="Nod_factor_ABC_transporter"/>
</dbReference>
<evidence type="ECO:0000256" key="6">
    <source>
        <dbReference type="RuleBase" id="RU361157"/>
    </source>
</evidence>
<dbReference type="InterPro" id="IPR013525">
    <property type="entry name" value="ABC2_TM"/>
</dbReference>
<feature type="transmembrane region" description="Helical" evidence="6">
    <location>
        <begin position="67"/>
        <end position="88"/>
    </location>
</feature>
<gene>
    <name evidence="8" type="ORF">KGQ19_21515</name>
</gene>
<keyword evidence="5" id="KW-0046">Antibiotic resistance</keyword>
<evidence type="ECO:0000256" key="3">
    <source>
        <dbReference type="ARBA" id="ARBA00022989"/>
    </source>
</evidence>